<comment type="function">
    <text evidence="12">Prenylcysteine oxidase that cleaves the thioether bond of prenyl-L-cysteines, such as farnesylcysteine and geranylgeranylcysteine. Only active against free prenylcysteines and not prenylcysteine residues within prenylated proteins or peptides. Involved in the final step in the degradation of prenylated proteins, by degrading prenylcysteines after the protein has been degraded.</text>
</comment>
<dbReference type="SUPFAM" id="SSF51905">
    <property type="entry name" value="FAD/NAD(P)-binding domain"/>
    <property type="match status" value="1"/>
</dbReference>
<name>A0ABS2Y268_POLSP</name>
<comment type="catalytic activity">
    <reaction evidence="14">
        <text>an S-polyprenyl-L-cysteine + O2 + H2O = a polyprenal + L-cysteine + H2O2</text>
        <dbReference type="Rhea" id="RHEA:53892"/>
        <dbReference type="Rhea" id="RHEA-COMP:13675"/>
        <dbReference type="Rhea" id="RHEA-COMP:13676"/>
        <dbReference type="ChEBI" id="CHEBI:15377"/>
        <dbReference type="ChEBI" id="CHEBI:15379"/>
        <dbReference type="ChEBI" id="CHEBI:16240"/>
        <dbReference type="ChEBI" id="CHEBI:35235"/>
        <dbReference type="ChEBI" id="CHEBI:137934"/>
        <dbReference type="ChEBI" id="CHEBI:137935"/>
        <dbReference type="EC" id="1.8.3.5"/>
    </reaction>
    <physiologicalReaction direction="left-to-right" evidence="14">
        <dbReference type="Rhea" id="RHEA:53893"/>
    </physiologicalReaction>
</comment>
<reference evidence="17" key="1">
    <citation type="journal article" date="2021" name="Cell">
        <title>Tracing the genetic footprints of vertebrate landing in non-teleost ray-finned fishes.</title>
        <authorList>
            <person name="Bi X."/>
            <person name="Wang K."/>
            <person name="Yang L."/>
            <person name="Pan H."/>
            <person name="Jiang H."/>
            <person name="Wei Q."/>
            <person name="Fang M."/>
            <person name="Yu H."/>
            <person name="Zhu C."/>
            <person name="Cai Y."/>
            <person name="He Y."/>
            <person name="Gan X."/>
            <person name="Zeng H."/>
            <person name="Yu D."/>
            <person name="Zhu Y."/>
            <person name="Jiang H."/>
            <person name="Qiu Q."/>
            <person name="Yang H."/>
            <person name="Zhang Y.E."/>
            <person name="Wang W."/>
            <person name="Zhu M."/>
            <person name="He S."/>
            <person name="Zhang G."/>
        </authorList>
    </citation>
    <scope>NUCLEOTIDE SEQUENCE</scope>
    <source>
        <strain evidence="17">Pddl_001</strain>
    </source>
</reference>
<dbReference type="Pfam" id="PF13450">
    <property type="entry name" value="NAD_binding_8"/>
    <property type="match status" value="1"/>
</dbReference>
<gene>
    <name evidence="17" type="primary">Pcyox1_0</name>
    <name evidence="17" type="ORF">GTO93_0008874</name>
</gene>
<feature type="domain" description="Prenylcysteine lyase" evidence="16">
    <location>
        <begin position="91"/>
        <end position="459"/>
    </location>
</feature>
<dbReference type="Gene3D" id="3.50.50.60">
    <property type="entry name" value="FAD/NAD(P)-binding domain"/>
    <property type="match status" value="1"/>
</dbReference>
<evidence type="ECO:0000256" key="6">
    <source>
        <dbReference type="ARBA" id="ARBA00022827"/>
    </source>
</evidence>
<evidence type="ECO:0000313" key="18">
    <source>
        <dbReference type="Proteomes" id="UP001166093"/>
    </source>
</evidence>
<evidence type="ECO:0000256" key="8">
    <source>
        <dbReference type="ARBA" id="ARBA00023180"/>
    </source>
</evidence>
<evidence type="ECO:0000256" key="15">
    <source>
        <dbReference type="ARBA" id="ARBA00049343"/>
    </source>
</evidence>
<dbReference type="InterPro" id="IPR010795">
    <property type="entry name" value="Prenylcys_lyase"/>
</dbReference>
<evidence type="ECO:0000256" key="1">
    <source>
        <dbReference type="ARBA" id="ARBA00001974"/>
    </source>
</evidence>
<dbReference type="EC" id="1.8.3.5" evidence="10"/>
<feature type="non-terminal residue" evidence="17">
    <location>
        <position position="1"/>
    </location>
</feature>
<evidence type="ECO:0000256" key="2">
    <source>
        <dbReference type="ARBA" id="ARBA00004371"/>
    </source>
</evidence>
<dbReference type="Proteomes" id="UP001166093">
    <property type="component" value="Unassembled WGS sequence"/>
</dbReference>
<comment type="subcellular location">
    <subcellularLocation>
        <location evidence="2">Lysosome</location>
    </subcellularLocation>
</comment>
<evidence type="ECO:0000313" key="17">
    <source>
        <dbReference type="EMBL" id="MBN3280312.1"/>
    </source>
</evidence>
<dbReference type="EMBL" id="JAAWVQ010097659">
    <property type="protein sequence ID" value="MBN3280312.1"/>
    <property type="molecule type" value="Genomic_DNA"/>
</dbReference>
<evidence type="ECO:0000256" key="14">
    <source>
        <dbReference type="ARBA" id="ARBA00048495"/>
    </source>
</evidence>
<keyword evidence="6" id="KW-0274">FAD</keyword>
<evidence type="ECO:0000256" key="4">
    <source>
        <dbReference type="ARBA" id="ARBA00022630"/>
    </source>
</evidence>
<comment type="cofactor">
    <cofactor evidence="1">
        <name>FAD</name>
        <dbReference type="ChEBI" id="CHEBI:57692"/>
    </cofactor>
</comment>
<comment type="caution">
    <text evidence="17">The sequence shown here is derived from an EMBL/GenBank/DDBJ whole genome shotgun (WGS) entry which is preliminary data.</text>
</comment>
<evidence type="ECO:0000256" key="9">
    <source>
        <dbReference type="ARBA" id="ARBA00023228"/>
    </source>
</evidence>
<keyword evidence="4" id="KW-0285">Flavoprotein</keyword>
<evidence type="ECO:0000259" key="16">
    <source>
        <dbReference type="Pfam" id="PF07156"/>
    </source>
</evidence>
<comment type="similarity">
    <text evidence="3">Belongs to the prenylcysteine oxidase family.</text>
</comment>
<organism evidence="17 18">
    <name type="scientific">Polyodon spathula</name>
    <name type="common">North American paddlefish</name>
    <name type="synonym">Squalus spathula</name>
    <dbReference type="NCBI Taxonomy" id="7913"/>
    <lineage>
        <taxon>Eukaryota</taxon>
        <taxon>Metazoa</taxon>
        <taxon>Chordata</taxon>
        <taxon>Craniata</taxon>
        <taxon>Vertebrata</taxon>
        <taxon>Euteleostomi</taxon>
        <taxon>Actinopterygii</taxon>
        <taxon>Chondrostei</taxon>
        <taxon>Acipenseriformes</taxon>
        <taxon>Polyodontidae</taxon>
        <taxon>Polyodon</taxon>
    </lineage>
</organism>
<keyword evidence="7" id="KW-0560">Oxidoreductase</keyword>
<evidence type="ECO:0000256" key="7">
    <source>
        <dbReference type="ARBA" id="ARBA00023002"/>
    </source>
</evidence>
<accession>A0ABS2Y268</accession>
<evidence type="ECO:0000256" key="3">
    <source>
        <dbReference type="ARBA" id="ARBA00009967"/>
    </source>
</evidence>
<comment type="catalytic activity">
    <reaction evidence="15">
        <text>[(2E,6E,10E)-geranylgeranyl]-L-cysteine + O2 + H2O = (2E,6E,10E)-geranylgeranial + L-cysteine + H2O2</text>
        <dbReference type="Rhea" id="RHEA:70407"/>
        <dbReference type="ChEBI" id="CHEBI:15377"/>
        <dbReference type="ChEBI" id="CHEBI:15379"/>
        <dbReference type="ChEBI" id="CHEBI:16240"/>
        <dbReference type="ChEBI" id="CHEBI:35235"/>
        <dbReference type="ChEBI" id="CHEBI:189549"/>
        <dbReference type="ChEBI" id="CHEBI:189554"/>
        <dbReference type="EC" id="1.8.3.5"/>
    </reaction>
    <physiologicalReaction direction="left-to-right" evidence="15">
        <dbReference type="Rhea" id="RHEA:70408"/>
    </physiologicalReaction>
</comment>
<keyword evidence="8" id="KW-0325">Glycoprotein</keyword>
<dbReference type="InterPro" id="IPR036188">
    <property type="entry name" value="FAD/NAD-bd_sf"/>
</dbReference>
<evidence type="ECO:0000256" key="10">
    <source>
        <dbReference type="ARBA" id="ARBA00039077"/>
    </source>
</evidence>
<evidence type="ECO:0000256" key="5">
    <source>
        <dbReference type="ARBA" id="ARBA00022729"/>
    </source>
</evidence>
<comment type="catalytic activity">
    <reaction evidence="13">
        <text>S-(2E,6E)-farnesyl-L-cysteine + O2 + H2O = (2E,6E)-farnesal + L-cysteine + H2O2</text>
        <dbReference type="Rhea" id="RHEA:30231"/>
        <dbReference type="ChEBI" id="CHEBI:15377"/>
        <dbReference type="ChEBI" id="CHEBI:15379"/>
        <dbReference type="ChEBI" id="CHEBI:15894"/>
        <dbReference type="ChEBI" id="CHEBI:16240"/>
        <dbReference type="ChEBI" id="CHEBI:35235"/>
        <dbReference type="ChEBI" id="CHEBI:62141"/>
        <dbReference type="EC" id="1.8.3.5"/>
    </reaction>
    <physiologicalReaction direction="left-to-right" evidence="13">
        <dbReference type="Rhea" id="RHEA:30232"/>
    </physiologicalReaction>
</comment>
<keyword evidence="9" id="KW-0458">Lysosome</keyword>
<dbReference type="PIRSF" id="PIRSF036292">
    <property type="entry name" value="Prenylcysteine_oxidase"/>
    <property type="match status" value="1"/>
</dbReference>
<dbReference type="PANTHER" id="PTHR15944:SF3">
    <property type="entry name" value="PRENYLCYSTEINE OXIDASE 1"/>
    <property type="match status" value="1"/>
</dbReference>
<dbReference type="Pfam" id="PF07156">
    <property type="entry name" value="Prenylcys_lyase"/>
    <property type="match status" value="1"/>
</dbReference>
<keyword evidence="5" id="KW-0732">Signal</keyword>
<sequence>AVVGAGIGGTVAAYFLRKEFGAGVQVDVLEPGPVGGRLGTAQIGGDEYETGGSVLHPLNLHMKHFVEQLGLSQRRTVPSHMAIFDGEQIVFEESDWFIINFLRLLWHYGLSFLRMQIWVEGVLDKFMRIYQFQSFGYSFSSVERLLHALGGDEFLWMTNHTLDQAMQEAGFSQHFLNEVVTPIMKVNYGQSVKINAFVGAVSLAGADSGLWAVEGGNKLVCSGLLYHSKATLVPGKVTSITVKTRPSKTGGTVSMYEVSYTGQSGAAHSLYDIVFIATPLHPGKSDISFPNFSPPIPSHFSGRYHQTVATLVQGRLNTSYFGLHFSSDSRVSEVLMMEREGLAVHSVSSLDPVTVPQGYSRPPASQPKVWKVFSPAPLSEAQLGALFLSRDAVSETRWLAYPAYTTPRLLPPVVLHDRLYYLSGIEWAASAMEMSAIAARNAVLLAHHRWHGMEDRTDQEDLHTRLKNEL</sequence>
<protein>
    <recommendedName>
        <fullName evidence="11">Prenylcysteine oxidase 1</fullName>
        <ecNumber evidence="10">1.8.3.5</ecNumber>
    </recommendedName>
</protein>
<dbReference type="PANTHER" id="PTHR15944">
    <property type="entry name" value="FARNESYLCYSTEINE LYASE"/>
    <property type="match status" value="1"/>
</dbReference>
<feature type="non-terminal residue" evidence="17">
    <location>
        <position position="470"/>
    </location>
</feature>
<evidence type="ECO:0000256" key="11">
    <source>
        <dbReference type="ARBA" id="ARBA00040608"/>
    </source>
</evidence>
<evidence type="ECO:0000256" key="13">
    <source>
        <dbReference type="ARBA" id="ARBA00047616"/>
    </source>
</evidence>
<proteinExistence type="inferred from homology"/>
<evidence type="ECO:0000256" key="12">
    <source>
        <dbReference type="ARBA" id="ARBA00045287"/>
    </source>
</evidence>
<keyword evidence="18" id="KW-1185">Reference proteome</keyword>
<dbReference type="InterPro" id="IPR017046">
    <property type="entry name" value="Prenylcysteine_Oxase1"/>
</dbReference>